<dbReference type="RefSeq" id="WP_237603001.1">
    <property type="nucleotide sequence ID" value="NZ_JAIRBA010000016.1"/>
</dbReference>
<accession>A0A9X1QUR0</accession>
<evidence type="ECO:0000313" key="1">
    <source>
        <dbReference type="EMBL" id="MCG2419213.1"/>
    </source>
</evidence>
<dbReference type="Proteomes" id="UP001139461">
    <property type="component" value="Unassembled WGS sequence"/>
</dbReference>
<dbReference type="EMBL" id="JAIRBA010000016">
    <property type="protein sequence ID" value="MCG2419213.1"/>
    <property type="molecule type" value="Genomic_DNA"/>
</dbReference>
<sequence>MYEGKFPKKRYNHTLSFLNEVISKEEKILDLGVSNPFSEIITGIDFNVTNPKGEDLYLTKNQNYNILNVEILANSEIKPI</sequence>
<dbReference type="AlphaFoldDB" id="A0A9X1QUR0"/>
<keyword evidence="2" id="KW-1185">Reference proteome</keyword>
<organism evidence="1 2">
    <name type="scientific">Aequorivita vitellina</name>
    <dbReference type="NCBI Taxonomy" id="2874475"/>
    <lineage>
        <taxon>Bacteria</taxon>
        <taxon>Pseudomonadati</taxon>
        <taxon>Bacteroidota</taxon>
        <taxon>Flavobacteriia</taxon>
        <taxon>Flavobacteriales</taxon>
        <taxon>Flavobacteriaceae</taxon>
        <taxon>Aequorivita</taxon>
    </lineage>
</organism>
<evidence type="ECO:0000313" key="2">
    <source>
        <dbReference type="Proteomes" id="UP001139461"/>
    </source>
</evidence>
<protein>
    <submittedName>
        <fullName evidence="1">Uncharacterized protein</fullName>
    </submittedName>
</protein>
<gene>
    <name evidence="1" type="ORF">K8089_09280</name>
</gene>
<proteinExistence type="predicted"/>
<name>A0A9X1QUR0_9FLAO</name>
<reference evidence="1" key="1">
    <citation type="submission" date="2021-09" db="EMBL/GenBank/DDBJ databases">
        <title>Genome of Aequorivita sp. strain F47161.</title>
        <authorList>
            <person name="Wang Y."/>
        </authorList>
    </citation>
    <scope>NUCLEOTIDE SEQUENCE</scope>
    <source>
        <strain evidence="1">F47161</strain>
    </source>
</reference>
<comment type="caution">
    <text evidence="1">The sequence shown here is derived from an EMBL/GenBank/DDBJ whole genome shotgun (WGS) entry which is preliminary data.</text>
</comment>